<feature type="domain" description="SET" evidence="1">
    <location>
        <begin position="45"/>
        <end position="276"/>
    </location>
</feature>
<comment type="caution">
    <text evidence="2">The sequence shown here is derived from an EMBL/GenBank/DDBJ whole genome shotgun (WGS) entry which is preliminary data.</text>
</comment>
<dbReference type="Gene3D" id="3.90.1410.10">
    <property type="entry name" value="set domain protein methyltransferase, domain 1"/>
    <property type="match status" value="1"/>
</dbReference>
<gene>
    <name evidence="2" type="primary">SETD4</name>
    <name evidence="2" type="ORF">B7P43_G14196</name>
</gene>
<dbReference type="Proteomes" id="UP000235965">
    <property type="component" value="Unassembled WGS sequence"/>
</dbReference>
<name>A0A2J7QKD4_9NEOP</name>
<dbReference type="PANTHER" id="PTHR13271">
    <property type="entry name" value="UNCHARACTERIZED PUTATIVE METHYLTRANSFERASE"/>
    <property type="match status" value="1"/>
</dbReference>
<dbReference type="PANTHER" id="PTHR13271:SF151">
    <property type="entry name" value="SET DOMAIN-CONTAINING PROTEIN 4"/>
    <property type="match status" value="1"/>
</dbReference>
<dbReference type="Pfam" id="PF00856">
    <property type="entry name" value="SET"/>
    <property type="match status" value="1"/>
</dbReference>
<dbReference type="SUPFAM" id="SSF82199">
    <property type="entry name" value="SET domain"/>
    <property type="match status" value="1"/>
</dbReference>
<dbReference type="GO" id="GO:0016279">
    <property type="term" value="F:protein-lysine N-methyltransferase activity"/>
    <property type="evidence" value="ECO:0007669"/>
    <property type="project" value="InterPro"/>
</dbReference>
<dbReference type="CDD" id="cd19177">
    <property type="entry name" value="SET_SETD4"/>
    <property type="match status" value="1"/>
</dbReference>
<evidence type="ECO:0000313" key="3">
    <source>
        <dbReference type="Proteomes" id="UP000235965"/>
    </source>
</evidence>
<proteinExistence type="predicted"/>
<dbReference type="EMBL" id="NEVH01013268">
    <property type="protein sequence ID" value="PNF29038.1"/>
    <property type="molecule type" value="Genomic_DNA"/>
</dbReference>
<organism evidence="2 3">
    <name type="scientific">Cryptotermes secundus</name>
    <dbReference type="NCBI Taxonomy" id="105785"/>
    <lineage>
        <taxon>Eukaryota</taxon>
        <taxon>Metazoa</taxon>
        <taxon>Ecdysozoa</taxon>
        <taxon>Arthropoda</taxon>
        <taxon>Hexapoda</taxon>
        <taxon>Insecta</taxon>
        <taxon>Pterygota</taxon>
        <taxon>Neoptera</taxon>
        <taxon>Polyneoptera</taxon>
        <taxon>Dictyoptera</taxon>
        <taxon>Blattodea</taxon>
        <taxon>Blattoidea</taxon>
        <taxon>Termitoidae</taxon>
        <taxon>Kalotermitidae</taxon>
        <taxon>Cryptotermitinae</taxon>
        <taxon>Cryptotermes</taxon>
    </lineage>
</organism>
<dbReference type="AlphaFoldDB" id="A0A2J7QKD4"/>
<evidence type="ECO:0000313" key="2">
    <source>
        <dbReference type="EMBL" id="PNF29038.1"/>
    </source>
</evidence>
<dbReference type="InterPro" id="IPR001214">
    <property type="entry name" value="SET_dom"/>
</dbReference>
<dbReference type="InterPro" id="IPR044429">
    <property type="entry name" value="SETD4_SET"/>
</dbReference>
<dbReference type="PROSITE" id="PS50280">
    <property type="entry name" value="SET"/>
    <property type="match status" value="1"/>
</dbReference>
<dbReference type="InterPro" id="IPR050600">
    <property type="entry name" value="SETD3_SETD6_MTase"/>
</dbReference>
<evidence type="ECO:0000259" key="1">
    <source>
        <dbReference type="PROSITE" id="PS50280"/>
    </source>
</evidence>
<dbReference type="OrthoDB" id="6500128at2759"/>
<reference evidence="2 3" key="1">
    <citation type="submission" date="2017-12" db="EMBL/GenBank/DDBJ databases">
        <title>Hemimetabolous genomes reveal molecular basis of termite eusociality.</title>
        <authorList>
            <person name="Harrison M.C."/>
            <person name="Jongepier E."/>
            <person name="Robertson H.M."/>
            <person name="Arning N."/>
            <person name="Bitard-Feildel T."/>
            <person name="Chao H."/>
            <person name="Childers C.P."/>
            <person name="Dinh H."/>
            <person name="Doddapaneni H."/>
            <person name="Dugan S."/>
            <person name="Gowin J."/>
            <person name="Greiner C."/>
            <person name="Han Y."/>
            <person name="Hu H."/>
            <person name="Hughes D.S.T."/>
            <person name="Huylmans A.-K."/>
            <person name="Kemena C."/>
            <person name="Kremer L.P.M."/>
            <person name="Lee S.L."/>
            <person name="Lopez-Ezquerra A."/>
            <person name="Mallet L."/>
            <person name="Monroy-Kuhn J.M."/>
            <person name="Moser A."/>
            <person name="Murali S.C."/>
            <person name="Muzny D.M."/>
            <person name="Otani S."/>
            <person name="Piulachs M.-D."/>
            <person name="Poelchau M."/>
            <person name="Qu J."/>
            <person name="Schaub F."/>
            <person name="Wada-Katsumata A."/>
            <person name="Worley K.C."/>
            <person name="Xie Q."/>
            <person name="Ylla G."/>
            <person name="Poulsen M."/>
            <person name="Gibbs R.A."/>
            <person name="Schal C."/>
            <person name="Richards S."/>
            <person name="Belles X."/>
            <person name="Korb J."/>
            <person name="Bornberg-Bauer E."/>
        </authorList>
    </citation>
    <scope>NUCLEOTIDE SEQUENCE [LARGE SCALE GENOMIC DNA]</scope>
    <source>
        <tissue evidence="2">Whole body</tissue>
    </source>
</reference>
<protein>
    <submittedName>
        <fullName evidence="2">SET domain-containing protein 4</fullName>
    </submittedName>
</protein>
<sequence length="441" mass="50979">MGRTHRRRKRKIRRKISSNLHSSPYFINLTQWMKKHGWSPTCTLCPVEFYDTGRGLRTERSIAKNEVIVSIPLELLITVSRVQSSDIGWLFSKYSGVNGAHFSSQQVLAAFLIWERHLGHHSVWEPYLNSLPLDYSTPLFCSSEELHLLPSVLLEPILVQKQKVIDTFSELESILSTQSWKCWHCNESLSSIIHFEEYLWAWSAVNTRSVYLDECVVSHSLSIQDKSCLALVPYLDMFNHSNDVDVQVGLSSDRNCYEIQTLTPFAKHTQVFIRYGYHSNLKLYTEYGFILPFSQHDFIPLLFEEILSSVKDVYPVRFNCSASKLNFLKVRNLTENLSCNSEGLSFNVKALIYLLMTSESKKYDLTRRIYSSDFTSEENVAICKVGKQLIKQKCSEFESVLNMMKQKKSNGCSRSFEVASDLILEYINLLKRAEKLDSKEF</sequence>
<dbReference type="InterPro" id="IPR046341">
    <property type="entry name" value="SET_dom_sf"/>
</dbReference>
<accession>A0A2J7QKD4</accession>
<keyword evidence="3" id="KW-1185">Reference proteome</keyword>